<name>A0ABX5EBP1_9MICO</name>
<gene>
    <name evidence="3" type="ORF">BCL65_109163</name>
</gene>
<comment type="caution">
    <text evidence="3">The sequence shown here is derived from an EMBL/GenBank/DDBJ whole genome shotgun (WGS) entry which is preliminary data.</text>
</comment>
<dbReference type="PANTHER" id="PTHR23028">
    <property type="entry name" value="ACETYLTRANSFERASE"/>
    <property type="match status" value="1"/>
</dbReference>
<organism evidence="3 4">
    <name type="scientific">Isoptericola halotolerans</name>
    <dbReference type="NCBI Taxonomy" id="300560"/>
    <lineage>
        <taxon>Bacteria</taxon>
        <taxon>Bacillati</taxon>
        <taxon>Actinomycetota</taxon>
        <taxon>Actinomycetes</taxon>
        <taxon>Micrococcales</taxon>
        <taxon>Promicromonosporaceae</taxon>
        <taxon>Isoptericola</taxon>
    </lineage>
</organism>
<dbReference type="RefSeq" id="WP_181340741.1">
    <property type="nucleotide sequence ID" value="NZ_PVTX01000009.1"/>
</dbReference>
<dbReference type="Pfam" id="PF01757">
    <property type="entry name" value="Acyl_transf_3"/>
    <property type="match status" value="1"/>
</dbReference>
<sequence>MTSTPQTTQTAQRKHLLDVLRFGAAFAVVVYHFTATPTASQYWGTDVSTLFEGLNQVSRYGWLAVEAFFVISGLAILWSGQGRTLAQFTGSRVGRLYPALWACVLATAVLQAFWSGGRELSLGDTLLNLTMAPDLFGAELSQVVYWTLLVELKFYVLVGLLMLLGPLTRARALTLALAWPAAGMLVRGFGYPEVAEHLVVRHSVYFGIGMVLFLLWQDLAAHRDQVVPDGGTRRAVVVDLAALALLLGLSVDRVMTSADQASSLQGVPVHAGVAVLVLFAVVGAVWLAVQPWATVRNRYLAGLCLLAGALTYPLYLVHTQFGWAVTEVLAERGVGARTALVAATAVSLLLAAAIYYAVEKPCSAPLRRAVTRALAPDPSRRALAPAVHDGGTHHAREAIAQVQQSRVAA</sequence>
<accession>A0ABX5EBP1</accession>
<keyword evidence="1" id="KW-0812">Transmembrane</keyword>
<dbReference type="Proteomes" id="UP000239895">
    <property type="component" value="Unassembled WGS sequence"/>
</dbReference>
<protein>
    <submittedName>
        <fullName evidence="3">Peptidoglycan/LPS O-acetylase OafA/YrhL</fullName>
    </submittedName>
</protein>
<evidence type="ECO:0000313" key="4">
    <source>
        <dbReference type="Proteomes" id="UP000239895"/>
    </source>
</evidence>
<reference evidence="3 4" key="1">
    <citation type="submission" date="2018-03" db="EMBL/GenBank/DDBJ databases">
        <title>Comparative analysis of microorganisms from saline springs in Andes Mountain Range, Colombia.</title>
        <authorList>
            <person name="Rubin E."/>
        </authorList>
    </citation>
    <scope>NUCLEOTIDE SEQUENCE [LARGE SCALE GENOMIC DNA]</scope>
    <source>
        <strain evidence="3 4">CG 23</strain>
    </source>
</reference>
<feature type="transmembrane region" description="Helical" evidence="1">
    <location>
        <begin position="60"/>
        <end position="78"/>
    </location>
</feature>
<feature type="transmembrane region" description="Helical" evidence="1">
    <location>
        <begin position="338"/>
        <end position="358"/>
    </location>
</feature>
<dbReference type="InterPro" id="IPR002656">
    <property type="entry name" value="Acyl_transf_3_dom"/>
</dbReference>
<dbReference type="InterPro" id="IPR050879">
    <property type="entry name" value="Acyltransferase_3"/>
</dbReference>
<feature type="transmembrane region" description="Helical" evidence="1">
    <location>
        <begin position="299"/>
        <end position="318"/>
    </location>
</feature>
<dbReference type="EMBL" id="PVTX01000009">
    <property type="protein sequence ID" value="PRZ04923.1"/>
    <property type="molecule type" value="Genomic_DNA"/>
</dbReference>
<evidence type="ECO:0000313" key="3">
    <source>
        <dbReference type="EMBL" id="PRZ04923.1"/>
    </source>
</evidence>
<evidence type="ECO:0000259" key="2">
    <source>
        <dbReference type="Pfam" id="PF01757"/>
    </source>
</evidence>
<feature type="transmembrane region" description="Helical" evidence="1">
    <location>
        <begin position="267"/>
        <end position="287"/>
    </location>
</feature>
<feature type="transmembrane region" description="Helical" evidence="1">
    <location>
        <begin position="172"/>
        <end position="192"/>
    </location>
</feature>
<keyword evidence="1" id="KW-0472">Membrane</keyword>
<feature type="transmembrane region" description="Helical" evidence="1">
    <location>
        <begin position="99"/>
        <end position="117"/>
    </location>
</feature>
<evidence type="ECO:0000256" key="1">
    <source>
        <dbReference type="SAM" id="Phobius"/>
    </source>
</evidence>
<dbReference type="PANTHER" id="PTHR23028:SF53">
    <property type="entry name" value="ACYL_TRANSF_3 DOMAIN-CONTAINING PROTEIN"/>
    <property type="match status" value="1"/>
</dbReference>
<feature type="transmembrane region" description="Helical" evidence="1">
    <location>
        <begin position="20"/>
        <end position="40"/>
    </location>
</feature>
<feature type="domain" description="Acyltransferase 3" evidence="2">
    <location>
        <begin position="17"/>
        <end position="355"/>
    </location>
</feature>
<proteinExistence type="predicted"/>
<feature type="transmembrane region" description="Helical" evidence="1">
    <location>
        <begin position="236"/>
        <end position="255"/>
    </location>
</feature>
<feature type="transmembrane region" description="Helical" evidence="1">
    <location>
        <begin position="198"/>
        <end position="216"/>
    </location>
</feature>
<keyword evidence="1" id="KW-1133">Transmembrane helix</keyword>
<keyword evidence="4" id="KW-1185">Reference proteome</keyword>
<feature type="transmembrane region" description="Helical" evidence="1">
    <location>
        <begin position="143"/>
        <end position="165"/>
    </location>
</feature>